<dbReference type="EMBL" id="BMVP01000001">
    <property type="protein sequence ID" value="GHB40519.1"/>
    <property type="molecule type" value="Genomic_DNA"/>
</dbReference>
<dbReference type="Proteomes" id="UP000642673">
    <property type="component" value="Unassembled WGS sequence"/>
</dbReference>
<feature type="compositionally biased region" description="Basic and acidic residues" evidence="1">
    <location>
        <begin position="20"/>
        <end position="31"/>
    </location>
</feature>
<evidence type="ECO:0000313" key="3">
    <source>
        <dbReference type="Proteomes" id="UP000642673"/>
    </source>
</evidence>
<accession>A0ABQ3EIA0</accession>
<comment type="caution">
    <text evidence="2">The sequence shown here is derived from an EMBL/GenBank/DDBJ whole genome shotgun (WGS) entry which is preliminary data.</text>
</comment>
<gene>
    <name evidence="2" type="ORF">GCM10010347_07670</name>
</gene>
<evidence type="ECO:0000313" key="2">
    <source>
        <dbReference type="EMBL" id="GHB40519.1"/>
    </source>
</evidence>
<feature type="region of interest" description="Disordered" evidence="1">
    <location>
        <begin position="1"/>
        <end position="44"/>
    </location>
</feature>
<reference evidence="3" key="1">
    <citation type="journal article" date="2019" name="Int. J. Syst. Evol. Microbiol.">
        <title>The Global Catalogue of Microorganisms (GCM) 10K type strain sequencing project: providing services to taxonomists for standard genome sequencing and annotation.</title>
        <authorList>
            <consortium name="The Broad Institute Genomics Platform"/>
            <consortium name="The Broad Institute Genome Sequencing Center for Infectious Disease"/>
            <person name="Wu L."/>
            <person name="Ma J."/>
        </authorList>
    </citation>
    <scope>NUCLEOTIDE SEQUENCE [LARGE SCALE GENOMIC DNA]</scope>
    <source>
        <strain evidence="3">JCM 4738</strain>
    </source>
</reference>
<organism evidence="2 3">
    <name type="scientific">Streptomyces cirratus</name>
    <dbReference type="NCBI Taxonomy" id="68187"/>
    <lineage>
        <taxon>Bacteria</taxon>
        <taxon>Bacillati</taxon>
        <taxon>Actinomycetota</taxon>
        <taxon>Actinomycetes</taxon>
        <taxon>Kitasatosporales</taxon>
        <taxon>Streptomycetaceae</taxon>
        <taxon>Streptomyces</taxon>
    </lineage>
</organism>
<sequence>MRGRMSGLQPRAGATVADRQFADRRFTDREGGAAPGRTTLPATDQAIEKVTTDW</sequence>
<evidence type="ECO:0000256" key="1">
    <source>
        <dbReference type="SAM" id="MobiDB-lite"/>
    </source>
</evidence>
<proteinExistence type="predicted"/>
<keyword evidence="3" id="KW-1185">Reference proteome</keyword>
<name>A0ABQ3EIA0_9ACTN</name>
<protein>
    <submittedName>
        <fullName evidence="2">Uncharacterized protein</fullName>
    </submittedName>
</protein>